<comment type="caution">
    <text evidence="1">The sequence shown here is derived from an EMBL/GenBank/DDBJ whole genome shotgun (WGS) entry which is preliminary data.</text>
</comment>
<dbReference type="Proteomes" id="UP000821865">
    <property type="component" value="Chromosome 2"/>
</dbReference>
<keyword evidence="2" id="KW-1185">Reference proteome</keyword>
<sequence length="698" mass="76393">MLEYSVEGESITPEEFEAGEWTSVLKAQDRFKKSLYGDNAESTPRETQAGSDGRKALGAEQVKRGRAPVRQKRRPFLKMPAKDFKVVCRPKNWDLSVVTPRELGSAMRAAAKLTSATAAEEDLVRVNETNNTMTPPGRQQSSEDKSQDGKEEQRSRPTERSSSGARDGNKSRDRSGSFPPLPGAGAGKAGGQGSSHERSANSANDTTKKVSWPNTGAPNETARERELKRQVQQQGDTIKKMEARMADMERALKGGKGQGVLAPVMQAPQKVAQAAGSRVQESSAMEVENRGPVKRPPPADEGTNAKRVAETSTADTPQPAFKVTSLKADVSALVDRVGKLEDRQDRLEARVGKIEARLDKIEERFDAFTNESRTFQTQQRDDRSDKKRRKKSAIGRFGRAVVKSFKSSDKNCSRHKDVEIANEKLRQINRADQLRKSTRSTNAYTKRSAPTLGEQNHHDLAGRLGDGMKTSSETSKDVLRYHDVSPVATRHPHGISMVAGVRTRAYSEAKSLQEDTGSLSMHMQHSETTTRVNVAVLRQEVEESFAVIEAESPVPSSSMSTANLSVSAEDLASLNTQQLPPSTGPAVLECGQMQEIKLHKSAGGDDCSHQRSVSKNTTLSDLRTASVAAAASAEFCAQVARQLKDVSVQTDMTLMPEVPPEQQHKNSRLWEALRNFFSALRDFFLCAALAHKEAAASD</sequence>
<gene>
    <name evidence="1" type="ORF">HPB49_025267</name>
</gene>
<evidence type="ECO:0000313" key="2">
    <source>
        <dbReference type="Proteomes" id="UP000821865"/>
    </source>
</evidence>
<name>A0ACB8DHE1_DERSI</name>
<evidence type="ECO:0000313" key="1">
    <source>
        <dbReference type="EMBL" id="KAH7967512.1"/>
    </source>
</evidence>
<accession>A0ACB8DHE1</accession>
<organism evidence="1 2">
    <name type="scientific">Dermacentor silvarum</name>
    <name type="common">Tick</name>
    <dbReference type="NCBI Taxonomy" id="543639"/>
    <lineage>
        <taxon>Eukaryota</taxon>
        <taxon>Metazoa</taxon>
        <taxon>Ecdysozoa</taxon>
        <taxon>Arthropoda</taxon>
        <taxon>Chelicerata</taxon>
        <taxon>Arachnida</taxon>
        <taxon>Acari</taxon>
        <taxon>Parasitiformes</taxon>
        <taxon>Ixodida</taxon>
        <taxon>Ixodoidea</taxon>
        <taxon>Ixodidae</taxon>
        <taxon>Rhipicephalinae</taxon>
        <taxon>Dermacentor</taxon>
    </lineage>
</organism>
<protein>
    <submittedName>
        <fullName evidence="1">Uncharacterized protein</fullName>
    </submittedName>
</protein>
<reference evidence="1" key="1">
    <citation type="submission" date="2020-05" db="EMBL/GenBank/DDBJ databases">
        <title>Large-scale comparative analyses of tick genomes elucidate their genetic diversity and vector capacities.</title>
        <authorList>
            <person name="Jia N."/>
            <person name="Wang J."/>
            <person name="Shi W."/>
            <person name="Du L."/>
            <person name="Sun Y."/>
            <person name="Zhan W."/>
            <person name="Jiang J."/>
            <person name="Wang Q."/>
            <person name="Zhang B."/>
            <person name="Ji P."/>
            <person name="Sakyi L.B."/>
            <person name="Cui X."/>
            <person name="Yuan T."/>
            <person name="Jiang B."/>
            <person name="Yang W."/>
            <person name="Lam T.T.-Y."/>
            <person name="Chang Q."/>
            <person name="Ding S."/>
            <person name="Wang X."/>
            <person name="Zhu J."/>
            <person name="Ruan X."/>
            <person name="Zhao L."/>
            <person name="Wei J."/>
            <person name="Que T."/>
            <person name="Du C."/>
            <person name="Cheng J."/>
            <person name="Dai P."/>
            <person name="Han X."/>
            <person name="Huang E."/>
            <person name="Gao Y."/>
            <person name="Liu J."/>
            <person name="Shao H."/>
            <person name="Ye R."/>
            <person name="Li L."/>
            <person name="Wei W."/>
            <person name="Wang X."/>
            <person name="Wang C."/>
            <person name="Yang T."/>
            <person name="Huo Q."/>
            <person name="Li W."/>
            <person name="Guo W."/>
            <person name="Chen H."/>
            <person name="Zhou L."/>
            <person name="Ni X."/>
            <person name="Tian J."/>
            <person name="Zhou Y."/>
            <person name="Sheng Y."/>
            <person name="Liu T."/>
            <person name="Pan Y."/>
            <person name="Xia L."/>
            <person name="Li J."/>
            <person name="Zhao F."/>
            <person name="Cao W."/>
        </authorList>
    </citation>
    <scope>NUCLEOTIDE SEQUENCE</scope>
    <source>
        <strain evidence="1">Dsil-2018</strain>
    </source>
</reference>
<dbReference type="EMBL" id="CM023471">
    <property type="protein sequence ID" value="KAH7967512.1"/>
    <property type="molecule type" value="Genomic_DNA"/>
</dbReference>
<proteinExistence type="predicted"/>